<dbReference type="InterPro" id="IPR050248">
    <property type="entry name" value="Polysacc_deacetylase_ArnD"/>
</dbReference>
<dbReference type="PROSITE" id="PS51677">
    <property type="entry name" value="NODB"/>
    <property type="match status" value="1"/>
</dbReference>
<dbReference type="CDD" id="cd10917">
    <property type="entry name" value="CE4_NodB_like_6s_7s"/>
    <property type="match status" value="1"/>
</dbReference>
<proteinExistence type="predicted"/>
<reference evidence="5" key="1">
    <citation type="submission" date="2023-03" db="EMBL/GenBank/DDBJ databases">
        <title>Actinoallomurus iriomotensis NBRC 103681.</title>
        <authorList>
            <person name="Ichikawa N."/>
            <person name="Sato H."/>
            <person name="Tonouchi N."/>
        </authorList>
    </citation>
    <scope>NUCLEOTIDE SEQUENCE</scope>
    <source>
        <strain evidence="5">NBRC 103681</strain>
    </source>
</reference>
<dbReference type="EMBL" id="BSTJ01000008">
    <property type="protein sequence ID" value="GLY77834.1"/>
    <property type="molecule type" value="Genomic_DNA"/>
</dbReference>
<accession>A0A9W6SA27</accession>
<dbReference type="Pfam" id="PF01522">
    <property type="entry name" value="Polysacc_deac_1"/>
    <property type="match status" value="1"/>
</dbReference>
<dbReference type="GO" id="GO:0005975">
    <property type="term" value="P:carbohydrate metabolic process"/>
    <property type="evidence" value="ECO:0007669"/>
    <property type="project" value="InterPro"/>
</dbReference>
<dbReference type="AlphaFoldDB" id="A0A9W6SA27"/>
<dbReference type="EMBL" id="BSTK01000014">
    <property type="protein sequence ID" value="GLY89833.1"/>
    <property type="molecule type" value="Genomic_DNA"/>
</dbReference>
<dbReference type="PANTHER" id="PTHR10587:SF133">
    <property type="entry name" value="CHITIN DEACETYLASE 1-RELATED"/>
    <property type="match status" value="1"/>
</dbReference>
<dbReference type="PANTHER" id="PTHR10587">
    <property type="entry name" value="GLYCOSYL TRANSFERASE-RELATED"/>
    <property type="match status" value="1"/>
</dbReference>
<dbReference type="Proteomes" id="UP001165135">
    <property type="component" value="Unassembled WGS sequence"/>
</dbReference>
<organism evidence="6 7">
    <name type="scientific">Actinoallomurus iriomotensis</name>
    <dbReference type="NCBI Taxonomy" id="478107"/>
    <lineage>
        <taxon>Bacteria</taxon>
        <taxon>Bacillati</taxon>
        <taxon>Actinomycetota</taxon>
        <taxon>Actinomycetes</taxon>
        <taxon>Streptosporangiales</taxon>
        <taxon>Thermomonosporaceae</taxon>
        <taxon>Actinoallomurus</taxon>
    </lineage>
</organism>
<keyword evidence="2" id="KW-0378">Hydrolase</keyword>
<keyword evidence="7" id="KW-1185">Reference proteome</keyword>
<feature type="domain" description="NodB homology" evidence="4">
    <location>
        <begin position="73"/>
        <end position="249"/>
    </location>
</feature>
<feature type="region of interest" description="Disordered" evidence="3">
    <location>
        <begin position="37"/>
        <end position="67"/>
    </location>
</feature>
<dbReference type="InterPro" id="IPR002509">
    <property type="entry name" value="NODB_dom"/>
</dbReference>
<dbReference type="GO" id="GO:0046872">
    <property type="term" value="F:metal ion binding"/>
    <property type="evidence" value="ECO:0007669"/>
    <property type="project" value="UniProtKB-KW"/>
</dbReference>
<comment type="caution">
    <text evidence="6">The sequence shown here is derived from an EMBL/GenBank/DDBJ whole genome shotgun (WGS) entry which is preliminary data.</text>
</comment>
<dbReference type="GO" id="GO:0016810">
    <property type="term" value="F:hydrolase activity, acting on carbon-nitrogen (but not peptide) bonds"/>
    <property type="evidence" value="ECO:0007669"/>
    <property type="project" value="InterPro"/>
</dbReference>
<evidence type="ECO:0000313" key="5">
    <source>
        <dbReference type="EMBL" id="GLY77834.1"/>
    </source>
</evidence>
<evidence type="ECO:0000256" key="1">
    <source>
        <dbReference type="ARBA" id="ARBA00022723"/>
    </source>
</evidence>
<evidence type="ECO:0000256" key="2">
    <source>
        <dbReference type="ARBA" id="ARBA00022801"/>
    </source>
</evidence>
<gene>
    <name evidence="5" type="ORF">Airi01_061010</name>
    <name evidence="6" type="ORF">Airi02_077620</name>
</gene>
<evidence type="ECO:0000259" key="4">
    <source>
        <dbReference type="PROSITE" id="PS51677"/>
    </source>
</evidence>
<reference evidence="6" key="2">
    <citation type="submission" date="2023-03" db="EMBL/GenBank/DDBJ databases">
        <title>Actinoallomurus iriomotensis NBRC 103684.</title>
        <authorList>
            <person name="Ichikawa N."/>
            <person name="Sato H."/>
            <person name="Tonouchi N."/>
        </authorList>
    </citation>
    <scope>NUCLEOTIDE SEQUENCE</scope>
    <source>
        <strain evidence="6">NBRC 103684</strain>
    </source>
</reference>
<sequence>MRFAIPAGRARIIAGAVAGVLFLGWLSGLGPARANETRVPAAASGPPPAARRPAVRRQRPAPSRPPVDCRKVKCVALTFDDGPGPYTARLLRMLAARHAKATFFLIGGNIHGREAVVRQELAEGHAIGDHTWSHPDLDNLSEKQVRAQLTRTLTAITRVTGRPVTLMRPPYGATDRHVAKVARRLGLAQVIWNVDTDDWLDRNSAIVAHRAITRAHRGDIILMHDIHPTTVRAVPKILRGLAKRGFTFVTVPELLAAHPIKPGRAYFHGG</sequence>
<name>A0A9W6SA27_9ACTN</name>
<protein>
    <recommendedName>
        <fullName evidence="4">NodB homology domain-containing protein</fullName>
    </recommendedName>
</protein>
<dbReference type="SUPFAM" id="SSF88713">
    <property type="entry name" value="Glycoside hydrolase/deacetylase"/>
    <property type="match status" value="1"/>
</dbReference>
<evidence type="ECO:0000313" key="6">
    <source>
        <dbReference type="EMBL" id="GLY89833.1"/>
    </source>
</evidence>
<evidence type="ECO:0000313" key="7">
    <source>
        <dbReference type="Proteomes" id="UP001165074"/>
    </source>
</evidence>
<dbReference type="GO" id="GO:0016020">
    <property type="term" value="C:membrane"/>
    <property type="evidence" value="ECO:0007669"/>
    <property type="project" value="TreeGrafter"/>
</dbReference>
<dbReference type="InterPro" id="IPR011330">
    <property type="entry name" value="Glyco_hydro/deAcase_b/a-brl"/>
</dbReference>
<dbReference type="Proteomes" id="UP001165074">
    <property type="component" value="Unassembled WGS sequence"/>
</dbReference>
<dbReference type="RefSeq" id="WP_285580332.1">
    <property type="nucleotide sequence ID" value="NZ_BSTJ01000008.1"/>
</dbReference>
<keyword evidence="1" id="KW-0479">Metal-binding</keyword>
<evidence type="ECO:0000256" key="3">
    <source>
        <dbReference type="SAM" id="MobiDB-lite"/>
    </source>
</evidence>
<dbReference type="Gene3D" id="3.20.20.370">
    <property type="entry name" value="Glycoside hydrolase/deacetylase"/>
    <property type="match status" value="1"/>
</dbReference>